<comment type="caution">
    <text evidence="1">The sequence shown here is derived from an EMBL/GenBank/DDBJ whole genome shotgun (WGS) entry which is preliminary data.</text>
</comment>
<dbReference type="VEuPathDB" id="MicrosporidiaDB:ECANGB1_526"/>
<evidence type="ECO:0000313" key="2">
    <source>
        <dbReference type="Proteomes" id="UP000192639"/>
    </source>
</evidence>
<dbReference type="Proteomes" id="UP000192639">
    <property type="component" value="Unassembled WGS sequence"/>
</dbReference>
<organism evidence="1 2">
    <name type="scientific">Enterospora canceri</name>
    <dbReference type="NCBI Taxonomy" id="1081671"/>
    <lineage>
        <taxon>Eukaryota</taxon>
        <taxon>Fungi</taxon>
        <taxon>Fungi incertae sedis</taxon>
        <taxon>Microsporidia</taxon>
        <taxon>Enterocytozoonidae</taxon>
        <taxon>Enterospora</taxon>
    </lineage>
</organism>
<proteinExistence type="predicted"/>
<accession>A0A1Y1S493</accession>
<dbReference type="EMBL" id="LWDP01000525">
    <property type="protein sequence ID" value="ORD92761.1"/>
    <property type="molecule type" value="Genomic_DNA"/>
</dbReference>
<evidence type="ECO:0000313" key="1">
    <source>
        <dbReference type="EMBL" id="ORD92761.1"/>
    </source>
</evidence>
<dbReference type="AlphaFoldDB" id="A0A1Y1S493"/>
<gene>
    <name evidence="1" type="ORF">ECANGB1_526</name>
</gene>
<sequence length="42" mass="5117">MFQKIRLFLDQVEYAQLHYWINGFWIMGMKSGRREPGNVLEN</sequence>
<reference evidence="1 2" key="1">
    <citation type="journal article" date="2017" name="Environ. Microbiol.">
        <title>Decay of the glycolytic pathway and adaptation to intranuclear parasitism within Enterocytozoonidae microsporidia.</title>
        <authorList>
            <person name="Wiredu Boakye D."/>
            <person name="Jaroenlak P."/>
            <person name="Prachumwat A."/>
            <person name="Williams T.A."/>
            <person name="Bateman K.S."/>
            <person name="Itsathitphaisarn O."/>
            <person name="Sritunyalucksana K."/>
            <person name="Paszkiewicz K.H."/>
            <person name="Moore K.A."/>
            <person name="Stentiford G.D."/>
            <person name="Williams B.A."/>
        </authorList>
    </citation>
    <scope>NUCLEOTIDE SEQUENCE [LARGE SCALE GENOMIC DNA]</scope>
    <source>
        <strain evidence="1 2">GB1</strain>
    </source>
</reference>
<protein>
    <submittedName>
        <fullName evidence="1">Uncharacterized protein</fullName>
    </submittedName>
</protein>
<name>A0A1Y1S493_9MICR</name>
<keyword evidence="2" id="KW-1185">Reference proteome</keyword>